<dbReference type="InterPro" id="IPR027417">
    <property type="entry name" value="P-loop_NTPase"/>
</dbReference>
<dbReference type="PROSITE" id="PS00198">
    <property type="entry name" value="4FE4S_FER_1"/>
    <property type="match status" value="1"/>
</dbReference>
<protein>
    <submittedName>
        <fullName evidence="2">Mind superfamily p-loop atpase containing an inserted ferredoxin domain</fullName>
    </submittedName>
</protein>
<dbReference type="Gene3D" id="3.30.70.20">
    <property type="match status" value="1"/>
</dbReference>
<name>A0A0W8FCU1_9ZZZZ</name>
<proteinExistence type="predicted"/>
<dbReference type="PANTHER" id="PTHR43534:SF1">
    <property type="entry name" value="4FE-4S CLUSTER CONTAINING PARA FAMILY ATPASE PROTEIN"/>
    <property type="match status" value="1"/>
</dbReference>
<dbReference type="InterPro" id="IPR002586">
    <property type="entry name" value="CobQ/CobB/MinD/ParA_Nub-bd_dom"/>
</dbReference>
<dbReference type="SUPFAM" id="SSF54862">
    <property type="entry name" value="4Fe-4S ferredoxins"/>
    <property type="match status" value="1"/>
</dbReference>
<comment type="caution">
    <text evidence="2">The sequence shown here is derived from an EMBL/GenBank/DDBJ whole genome shotgun (WGS) entry which is preliminary data.</text>
</comment>
<accession>A0A0W8FCU1</accession>
<dbReference type="EMBL" id="LNQE01001381">
    <property type="protein sequence ID" value="KUG18434.1"/>
    <property type="molecule type" value="Genomic_DNA"/>
</dbReference>
<dbReference type="SUPFAM" id="SSF52540">
    <property type="entry name" value="P-loop containing nucleoside triphosphate hydrolases"/>
    <property type="match status" value="1"/>
</dbReference>
<reference evidence="2" key="1">
    <citation type="journal article" date="2015" name="Proc. Natl. Acad. Sci. U.S.A.">
        <title>Networks of energetic and metabolic interactions define dynamics in microbial communities.</title>
        <authorList>
            <person name="Embree M."/>
            <person name="Liu J.K."/>
            <person name="Al-Bassam M.M."/>
            <person name="Zengler K."/>
        </authorList>
    </citation>
    <scope>NUCLEOTIDE SEQUENCE</scope>
</reference>
<feature type="domain" description="4Fe-4S ferredoxin-type" evidence="1">
    <location>
        <begin position="60"/>
        <end position="90"/>
    </location>
</feature>
<dbReference type="PROSITE" id="PS51379">
    <property type="entry name" value="4FE4S_FER_2"/>
    <property type="match status" value="2"/>
</dbReference>
<dbReference type="Pfam" id="PF01656">
    <property type="entry name" value="CbiA"/>
    <property type="match status" value="1"/>
</dbReference>
<gene>
    <name evidence="2" type="ORF">ASZ90_011849</name>
</gene>
<dbReference type="InterPro" id="IPR017896">
    <property type="entry name" value="4Fe4S_Fe-S-bd"/>
</dbReference>
<dbReference type="CDD" id="cd03110">
    <property type="entry name" value="SIMIBI_bact_arch"/>
    <property type="match status" value="1"/>
</dbReference>
<dbReference type="PANTHER" id="PTHR43534">
    <property type="entry name" value="MIND SUPERFAMILY P-LOOP ATPASE CONTAINING AN INSERTED FERREDOXIN DOMAIN"/>
    <property type="match status" value="1"/>
</dbReference>
<dbReference type="Gene3D" id="3.40.50.300">
    <property type="entry name" value="P-loop containing nucleotide triphosphate hydrolases"/>
    <property type="match status" value="1"/>
</dbReference>
<evidence type="ECO:0000313" key="2">
    <source>
        <dbReference type="EMBL" id="KUG18434.1"/>
    </source>
</evidence>
<organism evidence="2">
    <name type="scientific">hydrocarbon metagenome</name>
    <dbReference type="NCBI Taxonomy" id="938273"/>
    <lineage>
        <taxon>unclassified sequences</taxon>
        <taxon>metagenomes</taxon>
        <taxon>ecological metagenomes</taxon>
    </lineage>
</organism>
<dbReference type="Pfam" id="PF00037">
    <property type="entry name" value="Fer4"/>
    <property type="match status" value="1"/>
</dbReference>
<sequence length="284" mass="30417">MLQVAIVSGKGGTGKTSIIASLAALARGKAVFADCDVDAPDLHLILQPEILERREFYGIKRAFIDKEKCIQCGICQDSCRFGAIADFEVETPLCEGCGVCQLVCPEDAVDMRDVQAGEAYISQTRFGPMVHAELYPGEEASGKLVAMVREMARDLAAEKNLDLILIDGSPGIGCPVIASLTGVDLALVVTEPTVTGEHDLVRLLDVADHFGIKTTVCINKYDLNPEAARKIEELCGKRGVKIAGRLPYHTSVIEAMVKAQAVVEIGGPVAEAIEDMYKGLEGQL</sequence>
<dbReference type="InterPro" id="IPR017900">
    <property type="entry name" value="4Fe4S_Fe_S_CS"/>
</dbReference>
<dbReference type="AlphaFoldDB" id="A0A0W8FCU1"/>
<feature type="domain" description="4Fe-4S ferredoxin-type" evidence="1">
    <location>
        <begin position="94"/>
        <end position="114"/>
    </location>
</feature>
<evidence type="ECO:0000259" key="1">
    <source>
        <dbReference type="PROSITE" id="PS51379"/>
    </source>
</evidence>